<sequence length="1274" mass="143643">MAEIGGMLATAVVKAAFGKVAAAAGDRVAQHRRFGKDIQYMRDALESIEALMEDAERRSVEDKSVQLWLSRLTTASYDISDIFDELEANAARKSALQKLKVLNLCLTAASKVGMADRTREVRERLENISKQRQEFSFTAGNSSYAQQVIDDRATSSEVIEVDVLGRDQDKQKVMTLLSQASSSSDFIILPIYGIGGIGKTTLAKLVFNDAHFMDYEKAWVYVSQTFDSNKVAEIIRSERQNNQTHLTNTQEPDTDPPAPKNILIVLDDLWENRAIKIDELKRSLKLLCSGRNKVHVIVTTRDAEIASKIQTTEAYAIESLSSDVCWNIIKQIVGFEDNDKESLENIGKEIAMKCQGVALAARVLGYMLRSKNFEAWVSVKENGMWNKSTTEKDYDDVLASLKLSYSSMPPDLRLCFTYCAIFPKGHKMAKDHLIYQWAALGFIESSNEDSSWLQHGEGIIKQLLGMSFLQHSNSPSSYAQHGKNVTFFTMHDLVHDLARLIMRDEVLDTTIKYNARGSNYRYVSLADCTRPLNSFVTYPDKIRALCFLGSAKIGRDADGFSSAKYLRMLDLAECSIQNLPYSIGQLKLLRYLNAPGIKDRVIPSCVTKLSKLIYLNLRGSSEILALPESIGEMEDLQYLDLSGCEKIRKLPKSFEKLKNLVHLDLSDCPEANGIARALCSLTKLRYLNLSRENEWIHRVDSAPLRGLPEVIGKLIELRYLNLSNCEYYIFGPRTMVSEGEENSTPVGSFHDSMISEGEENYPYIQKKKNSGPVGSFLETISTLANLEHLDLSNNMDIYSIPDSFCSLSKLHTLDLTRCYDLERLPENVGEMDMLKFLIVKDCIINMSNLQSNKHVIPLPNFVVHAAEGEHTSNLVRLKNASPPELELRCLGNVKSVEEARAIKLREKRSMVKLTLAWTTGKKGFVEDMELLKELVPPRNLEHFELSGYNNVIFPTWLTDIATYLPNLVSVSLWDITQCGSLPPLGQLPNLKRLKLVAISGIKKIDRGFCGGVKAFTRLEDFSMFRMESLEEWTTAYSKGEGGVADQFMFPNLKELEIFGCHKLRLNPRPPRVKGTWRIRESDGVLLQWGESSPYTGSSTSSASLACLLIKPSMAPLHQWKLLRHLPAIKELNIQYCNDLSSSSDIIGACSLRELTLLCCDITSLPQWLGHLTTLQKLRIRSCQSLNNLPEWLCDLVSLKDLNIYDCHGIVSLPESTQRLTKLKRLTIQDCPALEQWGKLKENKKKIHHIKEVRWQGKPDLLSALMYCAEEFSEE</sequence>
<dbReference type="GO" id="GO:0042742">
    <property type="term" value="P:defense response to bacterium"/>
    <property type="evidence" value="ECO:0007669"/>
    <property type="project" value="UniProtKB-ARBA"/>
</dbReference>
<evidence type="ECO:0000313" key="14">
    <source>
        <dbReference type="EMBL" id="KAG2596819.1"/>
    </source>
</evidence>
<dbReference type="InterPro" id="IPR041118">
    <property type="entry name" value="Rx_N"/>
</dbReference>
<dbReference type="Proteomes" id="UP000823388">
    <property type="component" value="Chromosome 5K"/>
</dbReference>
<evidence type="ECO:0000259" key="13">
    <source>
        <dbReference type="Pfam" id="PF25019"/>
    </source>
</evidence>
<dbReference type="GO" id="GO:0005524">
    <property type="term" value="F:ATP binding"/>
    <property type="evidence" value="ECO:0007669"/>
    <property type="project" value="UniProtKB-KW"/>
</dbReference>
<gene>
    <name evidence="14" type="ORF">PVAP13_5KG185200</name>
</gene>
<dbReference type="GO" id="GO:0043531">
    <property type="term" value="F:ADP binding"/>
    <property type="evidence" value="ECO:0007669"/>
    <property type="project" value="InterPro"/>
</dbReference>
<keyword evidence="2" id="KW-0433">Leucine-rich repeat</keyword>
<dbReference type="InterPro" id="IPR036388">
    <property type="entry name" value="WH-like_DNA-bd_sf"/>
</dbReference>
<dbReference type="AlphaFoldDB" id="A0A8T0SKJ4"/>
<dbReference type="GO" id="GO:0009626">
    <property type="term" value="P:plant-type hypersensitive response"/>
    <property type="evidence" value="ECO:0007669"/>
    <property type="project" value="UniProtKB-ARBA"/>
</dbReference>
<dbReference type="FunFam" id="1.10.10.10:FF:000322">
    <property type="entry name" value="Probable disease resistance protein At1g63360"/>
    <property type="match status" value="1"/>
</dbReference>
<feature type="domain" description="R13L1/DRL21-like LRR repeat region" evidence="13">
    <location>
        <begin position="874"/>
        <end position="996"/>
    </location>
</feature>
<dbReference type="PANTHER" id="PTHR36766">
    <property type="entry name" value="PLANT BROAD-SPECTRUM MILDEW RESISTANCE PROTEIN RPW8"/>
    <property type="match status" value="1"/>
</dbReference>
<accession>A0A8T0SKJ4</accession>
<evidence type="ECO:0000256" key="4">
    <source>
        <dbReference type="ARBA" id="ARBA00022741"/>
    </source>
</evidence>
<dbReference type="SUPFAM" id="SSF52058">
    <property type="entry name" value="L domain-like"/>
    <property type="match status" value="1"/>
</dbReference>
<keyword evidence="7" id="KW-0175">Coiled coil</keyword>
<proteinExistence type="inferred from homology"/>
<dbReference type="Pfam" id="PF18052">
    <property type="entry name" value="Rx_N"/>
    <property type="match status" value="1"/>
</dbReference>
<feature type="domain" description="Disease resistance R13L4/SHOC-2-like LRR" evidence="12">
    <location>
        <begin position="608"/>
        <end position="689"/>
    </location>
</feature>
<keyword evidence="5" id="KW-0611">Plant defense</keyword>
<dbReference type="PRINTS" id="PR00364">
    <property type="entry name" value="DISEASERSIST"/>
</dbReference>
<evidence type="ECO:0000259" key="9">
    <source>
        <dbReference type="Pfam" id="PF00931"/>
    </source>
</evidence>
<organism evidence="14 15">
    <name type="scientific">Panicum virgatum</name>
    <name type="common">Blackwell switchgrass</name>
    <dbReference type="NCBI Taxonomy" id="38727"/>
    <lineage>
        <taxon>Eukaryota</taxon>
        <taxon>Viridiplantae</taxon>
        <taxon>Streptophyta</taxon>
        <taxon>Embryophyta</taxon>
        <taxon>Tracheophyta</taxon>
        <taxon>Spermatophyta</taxon>
        <taxon>Magnoliopsida</taxon>
        <taxon>Liliopsida</taxon>
        <taxon>Poales</taxon>
        <taxon>Poaceae</taxon>
        <taxon>PACMAD clade</taxon>
        <taxon>Panicoideae</taxon>
        <taxon>Panicodae</taxon>
        <taxon>Paniceae</taxon>
        <taxon>Panicinae</taxon>
        <taxon>Panicum</taxon>
        <taxon>Panicum sect. Hiantes</taxon>
    </lineage>
</organism>
<dbReference type="InterPro" id="IPR027417">
    <property type="entry name" value="P-loop_NTPase"/>
</dbReference>
<evidence type="ECO:0000256" key="1">
    <source>
        <dbReference type="ARBA" id="ARBA00008894"/>
    </source>
</evidence>
<keyword evidence="3" id="KW-0677">Repeat</keyword>
<dbReference type="InterPro" id="IPR056789">
    <property type="entry name" value="LRR_R13L1-DRL21"/>
</dbReference>
<dbReference type="Pfam" id="PF23559">
    <property type="entry name" value="WHD_DRP"/>
    <property type="match status" value="1"/>
</dbReference>
<feature type="region of interest" description="Disordered" evidence="8">
    <location>
        <begin position="238"/>
        <end position="258"/>
    </location>
</feature>
<evidence type="ECO:0000256" key="2">
    <source>
        <dbReference type="ARBA" id="ARBA00022614"/>
    </source>
</evidence>
<dbReference type="Gene3D" id="1.10.8.430">
    <property type="entry name" value="Helical domain of apoptotic protease-activating factors"/>
    <property type="match status" value="1"/>
</dbReference>
<dbReference type="GO" id="GO:0002758">
    <property type="term" value="P:innate immune response-activating signaling pathway"/>
    <property type="evidence" value="ECO:0007669"/>
    <property type="project" value="UniProtKB-ARBA"/>
</dbReference>
<dbReference type="PROSITE" id="PS51450">
    <property type="entry name" value="LRR"/>
    <property type="match status" value="1"/>
</dbReference>
<evidence type="ECO:0000256" key="6">
    <source>
        <dbReference type="ARBA" id="ARBA00022840"/>
    </source>
</evidence>
<dbReference type="OrthoDB" id="688226at2759"/>
<dbReference type="Pfam" id="PF25019">
    <property type="entry name" value="LRR_R13L1-DRL21"/>
    <property type="match status" value="1"/>
</dbReference>
<keyword evidence="4" id="KW-0547">Nucleotide-binding</keyword>
<keyword evidence="6" id="KW-0067">ATP-binding</keyword>
<dbReference type="Pfam" id="PF23598">
    <property type="entry name" value="LRR_14"/>
    <property type="match status" value="1"/>
</dbReference>
<feature type="domain" description="Disease resistance N-terminal" evidence="10">
    <location>
        <begin position="12"/>
        <end position="95"/>
    </location>
</feature>
<dbReference type="Gene3D" id="1.20.5.4130">
    <property type="match status" value="1"/>
</dbReference>
<evidence type="ECO:0000256" key="7">
    <source>
        <dbReference type="ARBA" id="ARBA00023054"/>
    </source>
</evidence>
<evidence type="ECO:0000256" key="3">
    <source>
        <dbReference type="ARBA" id="ARBA00022737"/>
    </source>
</evidence>
<protein>
    <submittedName>
        <fullName evidence="14">Uncharacterized protein</fullName>
    </submittedName>
</protein>
<evidence type="ECO:0000256" key="8">
    <source>
        <dbReference type="SAM" id="MobiDB-lite"/>
    </source>
</evidence>
<feature type="compositionally biased region" description="Polar residues" evidence="8">
    <location>
        <begin position="240"/>
        <end position="251"/>
    </location>
</feature>
<dbReference type="InterPro" id="IPR002182">
    <property type="entry name" value="NB-ARC"/>
</dbReference>
<dbReference type="InterPro" id="IPR032675">
    <property type="entry name" value="LRR_dom_sf"/>
</dbReference>
<feature type="domain" description="Disease resistance protein winged helix" evidence="11">
    <location>
        <begin position="421"/>
        <end position="498"/>
    </location>
</feature>
<dbReference type="SUPFAM" id="SSF52047">
    <property type="entry name" value="RNI-like"/>
    <property type="match status" value="1"/>
</dbReference>
<evidence type="ECO:0000259" key="12">
    <source>
        <dbReference type="Pfam" id="PF23598"/>
    </source>
</evidence>
<dbReference type="Gene3D" id="3.40.50.300">
    <property type="entry name" value="P-loop containing nucleotide triphosphate hydrolases"/>
    <property type="match status" value="1"/>
</dbReference>
<dbReference type="PANTHER" id="PTHR36766:SF73">
    <property type="entry name" value="NB-ARC DOMAIN-CONTAINING PROTEIN"/>
    <property type="match status" value="1"/>
</dbReference>
<dbReference type="InterPro" id="IPR001611">
    <property type="entry name" value="Leu-rich_rpt"/>
</dbReference>
<evidence type="ECO:0000256" key="5">
    <source>
        <dbReference type="ARBA" id="ARBA00022821"/>
    </source>
</evidence>
<evidence type="ECO:0000313" key="15">
    <source>
        <dbReference type="Proteomes" id="UP000823388"/>
    </source>
</evidence>
<dbReference type="InterPro" id="IPR055414">
    <property type="entry name" value="LRR_R13L4/SHOC2-like"/>
</dbReference>
<evidence type="ECO:0000259" key="11">
    <source>
        <dbReference type="Pfam" id="PF23559"/>
    </source>
</evidence>
<dbReference type="InterPro" id="IPR042197">
    <property type="entry name" value="Apaf_helical"/>
</dbReference>
<name>A0A8T0SKJ4_PANVG</name>
<comment type="caution">
    <text evidence="14">The sequence shown here is derived from an EMBL/GenBank/DDBJ whole genome shotgun (WGS) entry which is preliminary data.</text>
</comment>
<dbReference type="Gene3D" id="3.80.10.10">
    <property type="entry name" value="Ribonuclease Inhibitor"/>
    <property type="match status" value="3"/>
</dbReference>
<dbReference type="Pfam" id="PF00560">
    <property type="entry name" value="LRR_1"/>
    <property type="match status" value="1"/>
</dbReference>
<dbReference type="InterPro" id="IPR058922">
    <property type="entry name" value="WHD_DRP"/>
</dbReference>
<reference evidence="14" key="1">
    <citation type="submission" date="2020-05" db="EMBL/GenBank/DDBJ databases">
        <title>WGS assembly of Panicum virgatum.</title>
        <authorList>
            <person name="Lovell J.T."/>
            <person name="Jenkins J."/>
            <person name="Shu S."/>
            <person name="Juenger T.E."/>
            <person name="Schmutz J."/>
        </authorList>
    </citation>
    <scope>NUCLEOTIDE SEQUENCE</scope>
    <source>
        <strain evidence="14">AP13</strain>
    </source>
</reference>
<dbReference type="Gene3D" id="1.10.10.10">
    <property type="entry name" value="Winged helix-like DNA-binding domain superfamily/Winged helix DNA-binding domain"/>
    <property type="match status" value="1"/>
</dbReference>
<dbReference type="Pfam" id="PF00931">
    <property type="entry name" value="NB-ARC"/>
    <property type="match status" value="1"/>
</dbReference>
<dbReference type="SUPFAM" id="SSF52540">
    <property type="entry name" value="P-loop containing nucleoside triphosphate hydrolases"/>
    <property type="match status" value="1"/>
</dbReference>
<keyword evidence="15" id="KW-1185">Reference proteome</keyword>
<feature type="domain" description="NB-ARC" evidence="9">
    <location>
        <begin position="167"/>
        <end position="334"/>
    </location>
</feature>
<evidence type="ECO:0000259" key="10">
    <source>
        <dbReference type="Pfam" id="PF18052"/>
    </source>
</evidence>
<comment type="similarity">
    <text evidence="1">Belongs to the disease resistance NB-LRR family.</text>
</comment>
<dbReference type="EMBL" id="CM029045">
    <property type="protein sequence ID" value="KAG2596819.1"/>
    <property type="molecule type" value="Genomic_DNA"/>
</dbReference>